<dbReference type="Proteomes" id="UP001156670">
    <property type="component" value="Unassembled WGS sequence"/>
</dbReference>
<dbReference type="EMBL" id="BSOB01000052">
    <property type="protein sequence ID" value="GLQ95005.1"/>
    <property type="molecule type" value="Genomic_DNA"/>
</dbReference>
<name>A0ABQ5XTJ4_9GAMM</name>
<reference evidence="2" key="1">
    <citation type="journal article" date="2019" name="Int. J. Syst. Evol. Microbiol.">
        <title>The Global Catalogue of Microorganisms (GCM) 10K type strain sequencing project: providing services to taxonomists for standard genome sequencing and annotation.</title>
        <authorList>
            <consortium name="The Broad Institute Genomics Platform"/>
            <consortium name="The Broad Institute Genome Sequencing Center for Infectious Disease"/>
            <person name="Wu L."/>
            <person name="Ma J."/>
        </authorList>
    </citation>
    <scope>NUCLEOTIDE SEQUENCE [LARGE SCALE GENOMIC DNA]</scope>
    <source>
        <strain evidence="2">NBRC 111980</strain>
    </source>
</reference>
<evidence type="ECO:0008006" key="3">
    <source>
        <dbReference type="Google" id="ProtNLM"/>
    </source>
</evidence>
<accession>A0ABQ5XTJ4</accession>
<protein>
    <recommendedName>
        <fullName evidence="3">Lytic transglycosylase</fullName>
    </recommendedName>
</protein>
<keyword evidence="2" id="KW-1185">Reference proteome</keyword>
<comment type="caution">
    <text evidence="1">The sequence shown here is derived from an EMBL/GenBank/DDBJ whole genome shotgun (WGS) entry which is preliminary data.</text>
</comment>
<sequence length="158" mass="18177">MKRKIYFCKSWFRAKKRPTENWSEEQARAAHAEGLPYTVLVDSVEQPYCFLELTKKAVGVGFLDDHLRESLTYGFQEVEPGKLFLTMATYREFVDDTDKVASGTSYMFSRDGSVSIRRELFVPEHKIETSSSVADLAKNYSAMPSFGEYDDLTRLERS</sequence>
<evidence type="ECO:0000313" key="1">
    <source>
        <dbReference type="EMBL" id="GLQ95005.1"/>
    </source>
</evidence>
<dbReference type="RefSeq" id="WP_284322693.1">
    <property type="nucleotide sequence ID" value="NZ_BSOB01000052.1"/>
</dbReference>
<evidence type="ECO:0000313" key="2">
    <source>
        <dbReference type="Proteomes" id="UP001156670"/>
    </source>
</evidence>
<proteinExistence type="predicted"/>
<gene>
    <name evidence="1" type="ORF">GCM10007901_39580</name>
</gene>
<organism evidence="1 2">
    <name type="scientific">Dyella acidisoli</name>
    <dbReference type="NCBI Taxonomy" id="1867834"/>
    <lineage>
        <taxon>Bacteria</taxon>
        <taxon>Pseudomonadati</taxon>
        <taxon>Pseudomonadota</taxon>
        <taxon>Gammaproteobacteria</taxon>
        <taxon>Lysobacterales</taxon>
        <taxon>Rhodanobacteraceae</taxon>
        <taxon>Dyella</taxon>
    </lineage>
</organism>